<evidence type="ECO:0000256" key="9">
    <source>
        <dbReference type="ARBA" id="ARBA00023077"/>
    </source>
</evidence>
<dbReference type="PANTHER" id="PTHR32552">
    <property type="entry name" value="FERRICHROME IRON RECEPTOR-RELATED"/>
    <property type="match status" value="1"/>
</dbReference>
<evidence type="ECO:0000256" key="15">
    <source>
        <dbReference type="SAM" id="SignalP"/>
    </source>
</evidence>
<feature type="domain" description="TonB-dependent receptor-like beta-barrel" evidence="16">
    <location>
        <begin position="295"/>
        <end position="786"/>
    </location>
</feature>
<evidence type="ECO:0000256" key="6">
    <source>
        <dbReference type="ARBA" id="ARBA00022729"/>
    </source>
</evidence>
<gene>
    <name evidence="18" type="ORF">GCM10017044_05320</name>
</gene>
<dbReference type="InterPro" id="IPR012910">
    <property type="entry name" value="Plug_dom"/>
</dbReference>
<feature type="short sequence motif" description="TonB C-terminal box" evidence="13">
    <location>
        <begin position="806"/>
        <end position="823"/>
    </location>
</feature>
<accession>A0A919AKL8</accession>
<protein>
    <submittedName>
        <fullName evidence="18">TonB-dependent receptor</fullName>
    </submittedName>
</protein>
<dbReference type="Proteomes" id="UP000630923">
    <property type="component" value="Unassembled WGS sequence"/>
</dbReference>
<evidence type="ECO:0000256" key="11">
    <source>
        <dbReference type="ARBA" id="ARBA00023237"/>
    </source>
</evidence>
<dbReference type="InterPro" id="IPR010917">
    <property type="entry name" value="TonB_rcpt_CS"/>
</dbReference>
<dbReference type="PROSITE" id="PS52016">
    <property type="entry name" value="TONB_DEPENDENT_REC_3"/>
    <property type="match status" value="1"/>
</dbReference>
<dbReference type="EMBL" id="BNCI01000001">
    <property type="protein sequence ID" value="GHF14161.1"/>
    <property type="molecule type" value="Genomic_DNA"/>
</dbReference>
<evidence type="ECO:0000256" key="10">
    <source>
        <dbReference type="ARBA" id="ARBA00023136"/>
    </source>
</evidence>
<dbReference type="InterPro" id="IPR039426">
    <property type="entry name" value="TonB-dep_rcpt-like"/>
</dbReference>
<reference evidence="18" key="2">
    <citation type="submission" date="2020-09" db="EMBL/GenBank/DDBJ databases">
        <authorList>
            <person name="Sun Q."/>
            <person name="Kim S."/>
        </authorList>
    </citation>
    <scope>NUCLEOTIDE SEQUENCE</scope>
    <source>
        <strain evidence="18">KCTC 42590</strain>
    </source>
</reference>
<keyword evidence="10 12" id="KW-0472">Membrane</keyword>
<feature type="chain" id="PRO_5036803141" evidence="15">
    <location>
        <begin position="27"/>
        <end position="823"/>
    </location>
</feature>
<sequence length="823" mass="89512">MKSVFTVSTALATTLACMVAAPTVSAQDAAADVSIEEITITSQKRAQSLIDVPIAVSAYTGESLEKASIRDIRDLQFAVPAMTTTQAAASFQTVVSIRSIGTSGFNPGLEPSVGIYVDGVYRSRTGSAIGDFLSLERVEVLRGPQSTLFGKNTSAGVISFHTKKPEKEFGGRVEATVGNYDQVILKGTVTGPISDQVGFRLSGNVNKRDGFIEDTVSGDTYNNRDRWALRGQLLFEPSDQTEVRIIADASKIDERCCSAPFIGLGPTAAVSGALGAVFPEVDKFSRKVATNANMLNKMEDKGISLEANHDFGSMALTYIGSFRDFSSDANFDADFTNLDLIKRNGEHTEIDIMTHEIRLTSTGANKVDWLVGAFLSNQDLEATDEVPYGTDSRAYFAGLAGSDAFVPGTDNLTGMELAFGLPVGTFFADNTGLLEENFKTDSESYAFFGQVDVHVTDKLTFTAGLRYTNEDKSAAGTFNIVDPFSALSFPDIYIAQALEPTTQALIGMGLPADVAAAQALAIVTAQSTDPAQNPLLGFQALQFFVPRDNFDKSRNEDKFSGNAILAYDWNDNLNTYISYSKGYKAGGFDTSRETSRRNDPTFEPENVESWEIGLKARLWDGKARINLALYDQDVTDFQSNLFTGLGFELKNAGSLNLTGVEVDAMILPTENLSLTFAAAYNDSVYTSYPNAACPILTGQTSCDLTGFAKDDAPKFTFSSSVNYEYPISEKWTGFVRGEIYHKSSRNITGDWDPMGDRPSYTQLNASIGLLGMDDNPWEVYIWVKNLTKERDYQVVFDSIAAAGSFNAYPNDPRTFGLTARYDF</sequence>
<dbReference type="Gene3D" id="2.40.170.20">
    <property type="entry name" value="TonB-dependent receptor, beta-barrel domain"/>
    <property type="match status" value="2"/>
</dbReference>
<evidence type="ECO:0000259" key="17">
    <source>
        <dbReference type="Pfam" id="PF07715"/>
    </source>
</evidence>
<evidence type="ECO:0000259" key="16">
    <source>
        <dbReference type="Pfam" id="PF00593"/>
    </source>
</evidence>
<evidence type="ECO:0000256" key="8">
    <source>
        <dbReference type="ARBA" id="ARBA00023065"/>
    </source>
</evidence>
<evidence type="ECO:0000256" key="1">
    <source>
        <dbReference type="ARBA" id="ARBA00004571"/>
    </source>
</evidence>
<reference evidence="18" key="1">
    <citation type="journal article" date="2014" name="Int. J. Syst. Evol. Microbiol.">
        <title>Complete genome sequence of Corynebacterium casei LMG S-19264T (=DSM 44701T), isolated from a smear-ripened cheese.</title>
        <authorList>
            <consortium name="US DOE Joint Genome Institute (JGI-PGF)"/>
            <person name="Walter F."/>
            <person name="Albersmeier A."/>
            <person name="Kalinowski J."/>
            <person name="Ruckert C."/>
        </authorList>
    </citation>
    <scope>NUCLEOTIDE SEQUENCE</scope>
    <source>
        <strain evidence="18">KCTC 42590</strain>
    </source>
</reference>
<dbReference type="GO" id="GO:0006826">
    <property type="term" value="P:iron ion transport"/>
    <property type="evidence" value="ECO:0007669"/>
    <property type="project" value="UniProtKB-KW"/>
</dbReference>
<dbReference type="SUPFAM" id="SSF56935">
    <property type="entry name" value="Porins"/>
    <property type="match status" value="1"/>
</dbReference>
<evidence type="ECO:0000256" key="4">
    <source>
        <dbReference type="ARBA" id="ARBA00022496"/>
    </source>
</evidence>
<dbReference type="InterPro" id="IPR000531">
    <property type="entry name" value="Beta-barrel_TonB"/>
</dbReference>
<comment type="subcellular location">
    <subcellularLocation>
        <location evidence="1 12">Cell outer membrane</location>
        <topology evidence="1 12">Multi-pass membrane protein</topology>
    </subcellularLocation>
</comment>
<dbReference type="AlphaFoldDB" id="A0A919AKL8"/>
<name>A0A919AKL8_9PROT</name>
<evidence type="ECO:0000256" key="14">
    <source>
        <dbReference type="RuleBase" id="RU003357"/>
    </source>
</evidence>
<evidence type="ECO:0000256" key="5">
    <source>
        <dbReference type="ARBA" id="ARBA00022692"/>
    </source>
</evidence>
<evidence type="ECO:0000256" key="2">
    <source>
        <dbReference type="ARBA" id="ARBA00022448"/>
    </source>
</evidence>
<keyword evidence="5 12" id="KW-0812">Transmembrane</keyword>
<feature type="domain" description="TonB-dependent receptor plug" evidence="17">
    <location>
        <begin position="49"/>
        <end position="157"/>
    </location>
</feature>
<evidence type="ECO:0000256" key="3">
    <source>
        <dbReference type="ARBA" id="ARBA00022452"/>
    </source>
</evidence>
<dbReference type="InterPro" id="IPR036942">
    <property type="entry name" value="Beta-barrel_TonB_sf"/>
</dbReference>
<keyword evidence="18" id="KW-0675">Receptor</keyword>
<dbReference type="PANTHER" id="PTHR32552:SF81">
    <property type="entry name" value="TONB-DEPENDENT OUTER MEMBRANE RECEPTOR"/>
    <property type="match status" value="1"/>
</dbReference>
<evidence type="ECO:0000256" key="12">
    <source>
        <dbReference type="PROSITE-ProRule" id="PRU01360"/>
    </source>
</evidence>
<dbReference type="Pfam" id="PF07715">
    <property type="entry name" value="Plug"/>
    <property type="match status" value="1"/>
</dbReference>
<keyword evidence="8" id="KW-0406">Ion transport</keyword>
<comment type="caution">
    <text evidence="18">The sequence shown here is derived from an EMBL/GenBank/DDBJ whole genome shotgun (WGS) entry which is preliminary data.</text>
</comment>
<dbReference type="RefSeq" id="WP_191250004.1">
    <property type="nucleotide sequence ID" value="NZ_BNCI01000001.1"/>
</dbReference>
<dbReference type="GO" id="GO:0009279">
    <property type="term" value="C:cell outer membrane"/>
    <property type="evidence" value="ECO:0007669"/>
    <property type="project" value="UniProtKB-SubCell"/>
</dbReference>
<evidence type="ECO:0000313" key="19">
    <source>
        <dbReference type="Proteomes" id="UP000630923"/>
    </source>
</evidence>
<dbReference type="Pfam" id="PF00593">
    <property type="entry name" value="TonB_dep_Rec_b-barrel"/>
    <property type="match status" value="1"/>
</dbReference>
<evidence type="ECO:0000256" key="7">
    <source>
        <dbReference type="ARBA" id="ARBA00023004"/>
    </source>
</evidence>
<dbReference type="PROSITE" id="PS01156">
    <property type="entry name" value="TONB_DEPENDENT_REC_2"/>
    <property type="match status" value="1"/>
</dbReference>
<keyword evidence="2 12" id="KW-0813">Transport</keyword>
<keyword evidence="7" id="KW-0408">Iron</keyword>
<keyword evidence="11 12" id="KW-0998">Cell outer membrane</keyword>
<evidence type="ECO:0000313" key="18">
    <source>
        <dbReference type="EMBL" id="GHF14161.1"/>
    </source>
</evidence>
<dbReference type="PROSITE" id="PS51257">
    <property type="entry name" value="PROKAR_LIPOPROTEIN"/>
    <property type="match status" value="1"/>
</dbReference>
<organism evidence="18 19">
    <name type="scientific">Kordiimonas sediminis</name>
    <dbReference type="NCBI Taxonomy" id="1735581"/>
    <lineage>
        <taxon>Bacteria</taxon>
        <taxon>Pseudomonadati</taxon>
        <taxon>Pseudomonadota</taxon>
        <taxon>Alphaproteobacteria</taxon>
        <taxon>Kordiimonadales</taxon>
        <taxon>Kordiimonadaceae</taxon>
        <taxon>Kordiimonas</taxon>
    </lineage>
</organism>
<proteinExistence type="inferred from homology"/>
<keyword evidence="9 14" id="KW-0798">TonB box</keyword>
<keyword evidence="4" id="KW-0410">Iron transport</keyword>
<keyword evidence="3 12" id="KW-1134">Transmembrane beta strand</keyword>
<evidence type="ECO:0000256" key="13">
    <source>
        <dbReference type="PROSITE-ProRule" id="PRU10144"/>
    </source>
</evidence>
<comment type="similarity">
    <text evidence="12 14">Belongs to the TonB-dependent receptor family.</text>
</comment>
<keyword evidence="6 15" id="KW-0732">Signal</keyword>
<feature type="signal peptide" evidence="15">
    <location>
        <begin position="1"/>
        <end position="26"/>
    </location>
</feature>
<keyword evidence="19" id="KW-1185">Reference proteome</keyword>